<gene>
    <name evidence="4" type="ORF">D1223_07260</name>
</gene>
<proteinExistence type="predicted"/>
<sequence>MCCFAASGDPMRIRRLKLKNFRSVERGKILFPEHTVMIGGNSVGKSTICEALDLLLGPDRLSRAGAINEHDFHGRAYLDNDGEPIKIQLEAVLTDLSTDLETKFRAHREYWDTEKQRLLDETAKPEDTEQEHVLPALRIVFEGLYDKEEDEFTAETYFASPPPEEGEIRARVTRPMKREFGFIYLRALRTGARALSLERGSLLDIILRLKDDDRSAMWEQTLKQLENLDPPIDQIKQLKDILEDIDERARRFIPLSEDEKAFRLYPSALTREDLRRSITLFGSSERSNTPVPYWRLGSGVINALVFSLLTFIAQLKKNVIFAMEEPEIAIPPHTQRRIVKFLRGRMQQVILTTHSPFVLEQFEPESVVILEREKDCKLKGRHVEIAGIKAKTYRGNLRRILAEAMLGSGVICVEGVSDAEVLMAASDVLEKDSVPGTYTPLDLSGVTIVECEGDGGILRYGEFFKGLGLEIYAFYDSQKNEDIADDIDKLFDGDWQLDHTGIEYLLAEEVSVGVLRAFLEEASEWDDYPHNSKSPDLYEYDENLDEDNVRKLVKKVLKVRKGSGYAGHLVELCKPGDLPKIIVTALEDISDALPDNLGPDEDADEGDDDDAGGEAPEEA</sequence>
<dbReference type="PANTHER" id="PTHR43581">
    <property type="entry name" value="ATP/GTP PHOSPHATASE"/>
    <property type="match status" value="1"/>
</dbReference>
<dbReference type="Pfam" id="PF13304">
    <property type="entry name" value="AAA_21"/>
    <property type="match status" value="1"/>
</dbReference>
<evidence type="ECO:0000259" key="3">
    <source>
        <dbReference type="Pfam" id="PF20469"/>
    </source>
</evidence>
<accession>A0A399RIQ0</accession>
<feature type="domain" description="OLD protein-like TOPRIM" evidence="3">
    <location>
        <begin position="408"/>
        <end position="476"/>
    </location>
</feature>
<evidence type="ECO:0000313" key="4">
    <source>
        <dbReference type="EMBL" id="RIJ30423.1"/>
    </source>
</evidence>
<dbReference type="GO" id="GO:0005524">
    <property type="term" value="F:ATP binding"/>
    <property type="evidence" value="ECO:0007669"/>
    <property type="project" value="InterPro"/>
</dbReference>
<dbReference type="EMBL" id="QWFX01000006">
    <property type="protein sequence ID" value="RIJ30423.1"/>
    <property type="molecule type" value="Genomic_DNA"/>
</dbReference>
<dbReference type="Pfam" id="PF20469">
    <property type="entry name" value="OLD-like_TOPRIM"/>
    <property type="match status" value="1"/>
</dbReference>
<feature type="compositionally biased region" description="Acidic residues" evidence="1">
    <location>
        <begin position="598"/>
        <end position="619"/>
    </location>
</feature>
<dbReference type="Gene3D" id="3.40.50.300">
    <property type="entry name" value="P-loop containing nucleotide triphosphate hydrolases"/>
    <property type="match status" value="1"/>
</dbReference>
<dbReference type="PANTHER" id="PTHR43581:SF4">
    <property type="entry name" value="ATP_GTP PHOSPHATASE"/>
    <property type="match status" value="1"/>
</dbReference>
<dbReference type="InterPro" id="IPR027417">
    <property type="entry name" value="P-loop_NTPase"/>
</dbReference>
<dbReference type="AlphaFoldDB" id="A0A399RIQ0"/>
<comment type="caution">
    <text evidence="4">The sequence shown here is derived from an EMBL/GenBank/DDBJ whole genome shotgun (WGS) entry which is preliminary data.</text>
</comment>
<evidence type="ECO:0000256" key="1">
    <source>
        <dbReference type="SAM" id="MobiDB-lite"/>
    </source>
</evidence>
<dbReference type="InterPro" id="IPR034139">
    <property type="entry name" value="TOPRIM_OLD"/>
</dbReference>
<reference evidence="4 5" key="1">
    <citation type="submission" date="2018-08" db="EMBL/GenBank/DDBJ databases">
        <title>Henriciella mobilis sp. nov., isolated from seawater.</title>
        <authorList>
            <person name="Cheng H."/>
            <person name="Wu Y.-H."/>
            <person name="Xu X.-W."/>
            <person name="Guo L.-L."/>
        </authorList>
    </citation>
    <scope>NUCLEOTIDE SEQUENCE [LARGE SCALE GENOMIC DNA]</scope>
    <source>
        <strain evidence="4 5">JN25</strain>
    </source>
</reference>
<evidence type="ECO:0000313" key="5">
    <source>
        <dbReference type="Proteomes" id="UP000266385"/>
    </source>
</evidence>
<name>A0A399RIQ0_9PROT</name>
<dbReference type="Proteomes" id="UP000266385">
    <property type="component" value="Unassembled WGS sequence"/>
</dbReference>
<dbReference type="InterPro" id="IPR003959">
    <property type="entry name" value="ATPase_AAA_core"/>
</dbReference>
<dbReference type="GO" id="GO:0016887">
    <property type="term" value="F:ATP hydrolysis activity"/>
    <property type="evidence" value="ECO:0007669"/>
    <property type="project" value="InterPro"/>
</dbReference>
<dbReference type="InterPro" id="IPR051396">
    <property type="entry name" value="Bact_Antivir_Def_Nuclease"/>
</dbReference>
<feature type="region of interest" description="Disordered" evidence="1">
    <location>
        <begin position="591"/>
        <end position="619"/>
    </location>
</feature>
<evidence type="ECO:0000259" key="2">
    <source>
        <dbReference type="Pfam" id="PF13304"/>
    </source>
</evidence>
<dbReference type="SUPFAM" id="SSF52540">
    <property type="entry name" value="P-loop containing nucleoside triphosphate hydrolases"/>
    <property type="match status" value="1"/>
</dbReference>
<protein>
    <submittedName>
        <fullName evidence="4">DUF2813 domain-containing protein</fullName>
    </submittedName>
</protein>
<feature type="domain" description="ATPase AAA-type core" evidence="2">
    <location>
        <begin position="35"/>
        <end position="360"/>
    </location>
</feature>
<keyword evidence="5" id="KW-1185">Reference proteome</keyword>
<organism evidence="4 5">
    <name type="scientific">Henriciella mobilis</name>
    <dbReference type="NCBI Taxonomy" id="2305467"/>
    <lineage>
        <taxon>Bacteria</taxon>
        <taxon>Pseudomonadati</taxon>
        <taxon>Pseudomonadota</taxon>
        <taxon>Alphaproteobacteria</taxon>
        <taxon>Hyphomonadales</taxon>
        <taxon>Hyphomonadaceae</taxon>
        <taxon>Henriciella</taxon>
    </lineage>
</organism>